<reference evidence="3 4" key="1">
    <citation type="submission" date="2015-07" db="EMBL/GenBank/DDBJ databases">
        <title>Draft genome sequence of the Amantichitinum ursilacus IGB-41, a new chitin-degrading bacterium.</title>
        <authorList>
            <person name="Kirstahler P."/>
            <person name="Guenther M."/>
            <person name="Grumaz C."/>
            <person name="Rupp S."/>
            <person name="Zibek S."/>
            <person name="Sohn K."/>
        </authorList>
    </citation>
    <scope>NUCLEOTIDE SEQUENCE [LARGE SCALE GENOMIC DNA]</scope>
    <source>
        <strain evidence="3 4">IGB-41</strain>
    </source>
</reference>
<keyword evidence="3" id="KW-0238">DNA-binding</keyword>
<dbReference type="EMBL" id="LAQT01000031">
    <property type="protein sequence ID" value="KPC50170.1"/>
    <property type="molecule type" value="Genomic_DNA"/>
</dbReference>
<name>A0A0N0XGL2_9NEIS</name>
<proteinExistence type="predicted"/>
<dbReference type="Gene3D" id="1.10.260.40">
    <property type="entry name" value="lambda repressor-like DNA-binding domains"/>
    <property type="match status" value="1"/>
</dbReference>
<sequence>MKSAKKTPEQLRELRVNLIEKLTQERPAVGVAARMIRESIGLNQQQFAKLVGLSKVQIARLERGEANPTLETLQAVGKPYGLQIGFYHSQEAGPPSTMTAPPKRPIPLLDFGTKSTDER</sequence>
<evidence type="ECO:0000313" key="4">
    <source>
        <dbReference type="Proteomes" id="UP000037939"/>
    </source>
</evidence>
<dbReference type="AlphaFoldDB" id="A0A0N0XGL2"/>
<keyword evidence="4" id="KW-1185">Reference proteome</keyword>
<dbReference type="GO" id="GO:0003677">
    <property type="term" value="F:DNA binding"/>
    <property type="evidence" value="ECO:0007669"/>
    <property type="project" value="UniProtKB-KW"/>
</dbReference>
<comment type="caution">
    <text evidence="3">The sequence shown here is derived from an EMBL/GenBank/DDBJ whole genome shotgun (WGS) entry which is preliminary data.</text>
</comment>
<dbReference type="SMART" id="SM00530">
    <property type="entry name" value="HTH_XRE"/>
    <property type="match status" value="1"/>
</dbReference>
<dbReference type="SUPFAM" id="SSF47413">
    <property type="entry name" value="lambda repressor-like DNA-binding domains"/>
    <property type="match status" value="1"/>
</dbReference>
<dbReference type="RefSeq" id="WP_053939239.1">
    <property type="nucleotide sequence ID" value="NZ_LAQT01000031.1"/>
</dbReference>
<protein>
    <submittedName>
        <fullName evidence="3">DNA-binding transcriptional repressor PuuR</fullName>
    </submittedName>
</protein>
<gene>
    <name evidence="3" type="ORF">WG78_18235</name>
</gene>
<evidence type="ECO:0000256" key="1">
    <source>
        <dbReference type="SAM" id="MobiDB-lite"/>
    </source>
</evidence>
<accession>A0A0N0XGL2</accession>
<dbReference type="Pfam" id="PF01381">
    <property type="entry name" value="HTH_3"/>
    <property type="match status" value="1"/>
</dbReference>
<evidence type="ECO:0000313" key="3">
    <source>
        <dbReference type="EMBL" id="KPC50170.1"/>
    </source>
</evidence>
<dbReference type="CDD" id="cd00093">
    <property type="entry name" value="HTH_XRE"/>
    <property type="match status" value="1"/>
</dbReference>
<dbReference type="Proteomes" id="UP000037939">
    <property type="component" value="Unassembled WGS sequence"/>
</dbReference>
<evidence type="ECO:0000259" key="2">
    <source>
        <dbReference type="PROSITE" id="PS50943"/>
    </source>
</evidence>
<dbReference type="PROSITE" id="PS50943">
    <property type="entry name" value="HTH_CROC1"/>
    <property type="match status" value="1"/>
</dbReference>
<organism evidence="3 4">
    <name type="scientific">Amantichitinum ursilacus</name>
    <dbReference type="NCBI Taxonomy" id="857265"/>
    <lineage>
        <taxon>Bacteria</taxon>
        <taxon>Pseudomonadati</taxon>
        <taxon>Pseudomonadota</taxon>
        <taxon>Betaproteobacteria</taxon>
        <taxon>Neisseriales</taxon>
        <taxon>Chitinibacteraceae</taxon>
        <taxon>Amantichitinum</taxon>
    </lineage>
</organism>
<feature type="domain" description="HTH cro/C1-type" evidence="2">
    <location>
        <begin position="34"/>
        <end position="87"/>
    </location>
</feature>
<dbReference type="InterPro" id="IPR010982">
    <property type="entry name" value="Lambda_DNA-bd_dom_sf"/>
</dbReference>
<dbReference type="STRING" id="857265.WG78_18235"/>
<dbReference type="InterPro" id="IPR001387">
    <property type="entry name" value="Cro/C1-type_HTH"/>
</dbReference>
<feature type="region of interest" description="Disordered" evidence="1">
    <location>
        <begin position="89"/>
        <end position="119"/>
    </location>
</feature>